<evidence type="ECO:0000256" key="1">
    <source>
        <dbReference type="SAM" id="Coils"/>
    </source>
</evidence>
<dbReference type="EMBL" id="LKCN02000001">
    <property type="protein sequence ID" value="RCI16408.1"/>
    <property type="molecule type" value="Genomic_DNA"/>
</dbReference>
<evidence type="ECO:0000313" key="2">
    <source>
        <dbReference type="EMBL" id="RCI16408.1"/>
    </source>
</evidence>
<dbReference type="Proteomes" id="UP000253664">
    <property type="component" value="Unassembled WGS sequence"/>
</dbReference>
<keyword evidence="3" id="KW-1185">Reference proteome</keyword>
<evidence type="ECO:0000313" key="3">
    <source>
        <dbReference type="Proteomes" id="UP000253664"/>
    </source>
</evidence>
<reference evidence="2 3" key="1">
    <citation type="journal article" date="2015" name="BMC Genomics">
        <title>Insights from the genome of Ophiocordyceps polyrhachis-furcata to pathogenicity and host specificity in insect fungi.</title>
        <authorList>
            <person name="Wichadakul D."/>
            <person name="Kobmoo N."/>
            <person name="Ingsriswang S."/>
            <person name="Tangphatsornruang S."/>
            <person name="Chantasingh D."/>
            <person name="Luangsa-ard J.J."/>
            <person name="Eurwilaichitr L."/>
        </authorList>
    </citation>
    <scope>NUCLEOTIDE SEQUENCE [LARGE SCALE GENOMIC DNA]</scope>
    <source>
        <strain evidence="2 3">BCC 54312</strain>
    </source>
</reference>
<name>A0A367LPQ5_9HYPO</name>
<sequence>MRLNRIKIPAGWEKLGLLCEGIVKNKEAKEKKKKEKEKEKHKEKNRYWIPERRSVGSVCNKPASFLERQSSYTYM</sequence>
<keyword evidence="1" id="KW-0175">Coiled coil</keyword>
<proteinExistence type="predicted"/>
<feature type="non-terminal residue" evidence="2">
    <location>
        <position position="75"/>
    </location>
</feature>
<organism evidence="2 3">
    <name type="scientific">Ophiocordyceps polyrhachis-furcata BCC 54312</name>
    <dbReference type="NCBI Taxonomy" id="1330021"/>
    <lineage>
        <taxon>Eukaryota</taxon>
        <taxon>Fungi</taxon>
        <taxon>Dikarya</taxon>
        <taxon>Ascomycota</taxon>
        <taxon>Pezizomycotina</taxon>
        <taxon>Sordariomycetes</taxon>
        <taxon>Hypocreomycetidae</taxon>
        <taxon>Hypocreales</taxon>
        <taxon>Ophiocordycipitaceae</taxon>
        <taxon>Ophiocordyceps</taxon>
    </lineage>
</organism>
<gene>
    <name evidence="2" type="ORF">L249_1981</name>
</gene>
<feature type="coiled-coil region" evidence="1">
    <location>
        <begin position="19"/>
        <end position="46"/>
    </location>
</feature>
<accession>A0A367LPQ5</accession>
<comment type="caution">
    <text evidence="2">The sequence shown here is derived from an EMBL/GenBank/DDBJ whole genome shotgun (WGS) entry which is preliminary data.</text>
</comment>
<dbReference type="AlphaFoldDB" id="A0A367LPQ5"/>
<protein>
    <submittedName>
        <fullName evidence="2">Uncharacterized protein</fullName>
    </submittedName>
</protein>